<reference evidence="5 6" key="1">
    <citation type="journal article" date="2016" name="Nat. Commun.">
        <title>Thousands of microbial genomes shed light on interconnected biogeochemical processes in an aquifer system.</title>
        <authorList>
            <person name="Anantharaman K."/>
            <person name="Brown C.T."/>
            <person name="Hug L.A."/>
            <person name="Sharon I."/>
            <person name="Castelle C.J."/>
            <person name="Probst A.J."/>
            <person name="Thomas B.C."/>
            <person name="Singh A."/>
            <person name="Wilkins M.J."/>
            <person name="Karaoz U."/>
            <person name="Brodie E.L."/>
            <person name="Williams K.H."/>
            <person name="Hubbard S.S."/>
            <person name="Banfield J.F."/>
        </authorList>
    </citation>
    <scope>NUCLEOTIDE SEQUENCE [LARGE SCALE GENOMIC DNA]</scope>
</reference>
<sequence length="312" mass="34014">MANEIETVYSGEDFIKSLTQKATPEKLTSSFTQSGLSATNAAELSSSRSKNDLFSSQKTMGKDEFLKLLTVQLKYQDPLNPMEDTQFIAQMAQFSELEGITNMSSGITSMDDSFHKSLTVQTESADALKNSMDAITNSLTSQSAASLAMNNALTAGLIGKDVRVKVDSLLMDMNNKGSMDAKTLTFHTDSPANDVEIRLLDADGTVVRSMKANSISDQYKDEQTGEYRITLDAKDNEGQPLMPGVYKLEIAAKLNSTPIDAYIFEQGSVNGITFGANGTMLDVKSYNPDIDEYYTSTMPIASIIAVKERVEN</sequence>
<evidence type="ECO:0000256" key="3">
    <source>
        <dbReference type="RuleBase" id="RU362076"/>
    </source>
</evidence>
<evidence type="ECO:0000259" key="4">
    <source>
        <dbReference type="Pfam" id="PF13860"/>
    </source>
</evidence>
<dbReference type="InterPro" id="IPR005648">
    <property type="entry name" value="FlgD"/>
</dbReference>
<dbReference type="EMBL" id="MFYX01000140">
    <property type="protein sequence ID" value="OGK00768.1"/>
    <property type="molecule type" value="Genomic_DNA"/>
</dbReference>
<evidence type="ECO:0000256" key="2">
    <source>
        <dbReference type="ARBA" id="ARBA00022795"/>
    </source>
</evidence>
<feature type="domain" description="FlgD/Vpr Ig-like" evidence="4">
    <location>
        <begin position="183"/>
        <end position="253"/>
    </location>
</feature>
<comment type="caution">
    <text evidence="5">The sequence shown here is derived from an EMBL/GenBank/DDBJ whole genome shotgun (WGS) entry which is preliminary data.</text>
</comment>
<evidence type="ECO:0000313" key="5">
    <source>
        <dbReference type="EMBL" id="OGK00768.1"/>
    </source>
</evidence>
<dbReference type="InterPro" id="IPR025965">
    <property type="entry name" value="FlgD/Vpr_Ig-like"/>
</dbReference>
<accession>A0A1F7F2E0</accession>
<comment type="similarity">
    <text evidence="1 3">Belongs to the FlgD family.</text>
</comment>
<dbReference type="Pfam" id="PF13860">
    <property type="entry name" value="FlgD_ig"/>
    <property type="match status" value="1"/>
</dbReference>
<organism evidence="5 6">
    <name type="scientific">Candidatus Raymondbacteria bacterium RIFOXYD12_FULL_49_13</name>
    <dbReference type="NCBI Taxonomy" id="1817890"/>
    <lineage>
        <taxon>Bacteria</taxon>
        <taxon>Raymondiibacteriota</taxon>
    </lineage>
</organism>
<dbReference type="Pfam" id="PF03963">
    <property type="entry name" value="FlgD"/>
    <property type="match status" value="1"/>
</dbReference>
<dbReference type="Proteomes" id="UP000179243">
    <property type="component" value="Unassembled WGS sequence"/>
</dbReference>
<dbReference type="AlphaFoldDB" id="A0A1F7F2E0"/>
<keyword evidence="2 3" id="KW-1005">Bacterial flagellum biogenesis</keyword>
<gene>
    <name evidence="5" type="ORF">A2519_14595</name>
</gene>
<protein>
    <recommendedName>
        <fullName evidence="3">Basal-body rod modification protein FlgD</fullName>
    </recommendedName>
</protein>
<dbReference type="GO" id="GO:0044781">
    <property type="term" value="P:bacterial-type flagellum organization"/>
    <property type="evidence" value="ECO:0007669"/>
    <property type="project" value="UniProtKB-UniRule"/>
</dbReference>
<proteinExistence type="inferred from homology"/>
<dbReference type="Gene3D" id="2.60.40.4070">
    <property type="match status" value="1"/>
</dbReference>
<evidence type="ECO:0000256" key="1">
    <source>
        <dbReference type="ARBA" id="ARBA00010577"/>
    </source>
</evidence>
<comment type="function">
    <text evidence="3">Required for flagellar hook formation. May act as a scaffolding protein.</text>
</comment>
<name>A0A1F7F2E0_UNCRA</name>
<dbReference type="Gene3D" id="2.30.30.910">
    <property type="match status" value="1"/>
</dbReference>
<evidence type="ECO:0000313" key="6">
    <source>
        <dbReference type="Proteomes" id="UP000179243"/>
    </source>
</evidence>